<sequence>MRLVPFEPAHLERLELREFDRLGVVGLGDGRDLGRLAEFYARSGPAFTVLVRGCVAACAGVAVQPGATGNAWMFSGTLIGEQPVAVARAIRRGLEDIECEHGLTRIQTTAHHSLDLPPRWYAFLGFSREGLLRRLVGDDDYYLYARVR</sequence>
<dbReference type="KEGG" id="dfl:DFE_2020"/>
<dbReference type="Proteomes" id="UP000269883">
    <property type="component" value="Chromosome"/>
</dbReference>
<evidence type="ECO:0000313" key="2">
    <source>
        <dbReference type="Proteomes" id="UP000269883"/>
    </source>
</evidence>
<name>A0A2Z6B043_9BACT</name>
<accession>A0A2Z6B043</accession>
<dbReference type="EMBL" id="AP017378">
    <property type="protein sequence ID" value="BBD08746.1"/>
    <property type="molecule type" value="Genomic_DNA"/>
</dbReference>
<reference evidence="1 2" key="1">
    <citation type="journal article" date="2018" name="Sci. Adv.">
        <title>Multi-heme cytochromes provide a pathway for survival in energy-limited environments.</title>
        <authorList>
            <person name="Deng X."/>
            <person name="Dohmae N."/>
            <person name="Nealson K.H."/>
            <person name="Hashimoto K."/>
            <person name="Okamoto A."/>
        </authorList>
    </citation>
    <scope>NUCLEOTIDE SEQUENCE [LARGE SCALE GENOMIC DNA]</scope>
    <source>
        <strain evidence="1 2">IS5</strain>
    </source>
</reference>
<proteinExistence type="predicted"/>
<gene>
    <name evidence="1" type="ORF">DFE_2020</name>
</gene>
<keyword evidence="2" id="KW-1185">Reference proteome</keyword>
<organism evidence="1 2">
    <name type="scientific">Desulfovibrio ferrophilus</name>
    <dbReference type="NCBI Taxonomy" id="241368"/>
    <lineage>
        <taxon>Bacteria</taxon>
        <taxon>Pseudomonadati</taxon>
        <taxon>Thermodesulfobacteriota</taxon>
        <taxon>Desulfovibrionia</taxon>
        <taxon>Desulfovibrionales</taxon>
        <taxon>Desulfovibrionaceae</taxon>
        <taxon>Desulfovibrio</taxon>
    </lineage>
</organism>
<protein>
    <recommendedName>
        <fullName evidence="3">N-acetyltransferase domain-containing protein</fullName>
    </recommendedName>
</protein>
<dbReference type="AlphaFoldDB" id="A0A2Z6B043"/>
<evidence type="ECO:0008006" key="3">
    <source>
        <dbReference type="Google" id="ProtNLM"/>
    </source>
</evidence>
<evidence type="ECO:0000313" key="1">
    <source>
        <dbReference type="EMBL" id="BBD08746.1"/>
    </source>
</evidence>